<sequence>MNQAHHHPGLLFESAPCTGHTRAIAPGQTPIQTSEESGRPRDQVNATRTPALLREAAGVDAQETKSLCCAAAGNIPTLNAHSDSHAPHDRLRQATPADATLIASHRPHAQPAKGYTHLSFFALTAKGQAVCSCIAAAINATLAGNAAGVFTTVDEMALAIHDALLQAGALNPEHSANAWLGLAGLYRTRLEAVQNGEQHVELVSADALIELARSHAHEGHSHALPQKEKHS</sequence>
<evidence type="ECO:0008006" key="4">
    <source>
        <dbReference type="Google" id="ProtNLM"/>
    </source>
</evidence>
<comment type="caution">
    <text evidence="2">The sequence shown here is derived from an EMBL/GenBank/DDBJ whole genome shotgun (WGS) entry which is preliminary data.</text>
</comment>
<evidence type="ECO:0000256" key="1">
    <source>
        <dbReference type="SAM" id="MobiDB-lite"/>
    </source>
</evidence>
<name>A0ABT2V630_9PSED</name>
<dbReference type="EMBL" id="JAOSLA010000003">
    <property type="protein sequence ID" value="MCU7237128.1"/>
    <property type="molecule type" value="Genomic_DNA"/>
</dbReference>
<keyword evidence="3" id="KW-1185">Reference proteome</keyword>
<organism evidence="2 3">
    <name type="scientific">Pseudomonas peradeniyensis</name>
    <dbReference type="NCBI Taxonomy" id="2745488"/>
    <lineage>
        <taxon>Bacteria</taxon>
        <taxon>Pseudomonadati</taxon>
        <taxon>Pseudomonadota</taxon>
        <taxon>Gammaproteobacteria</taxon>
        <taxon>Pseudomonadales</taxon>
        <taxon>Pseudomonadaceae</taxon>
        <taxon>Pseudomonas</taxon>
    </lineage>
</organism>
<reference evidence="2" key="3">
    <citation type="journal article" date="2023" name="mSystems">
        <title>Charting the Lipopeptidome of Nonpathogenic Pseudomonas.</title>
        <authorList>
            <person name="Cesa-Luna C."/>
            <person name="Geudens N."/>
            <person name="Girard L."/>
            <person name="De Roo V."/>
            <person name="Maklad H.R."/>
            <person name="Martins J.C."/>
            <person name="Hofte M."/>
            <person name="De Mot R."/>
        </authorList>
    </citation>
    <scope>NUCLEOTIDE SEQUENCE</scope>
    <source>
        <strain evidence="2">COR51</strain>
    </source>
</reference>
<dbReference type="RefSeq" id="WP_262950349.1">
    <property type="nucleotide sequence ID" value="NZ_JAOSLA010000003.1"/>
</dbReference>
<reference evidence="2" key="2">
    <citation type="submission" date="2022-09" db="EMBL/GenBank/DDBJ databases">
        <authorList>
            <person name="Cesa-Luna C."/>
            <person name="Girard L."/>
            <person name="Lood C."/>
            <person name="Hofte M."/>
            <person name="De Mot R."/>
        </authorList>
    </citation>
    <scope>NUCLEOTIDE SEQUENCE</scope>
    <source>
        <strain evidence="2">COR51</strain>
    </source>
</reference>
<reference evidence="2" key="1">
    <citation type="journal article" date="2022" name="Microbiol. Spectr.">
        <title>An Nuclear Magnetic Resonance Fingerprint Matching Approach for the Identification and Structural Re-Evaluation of Pseudomonas Lipopeptides.</title>
        <authorList>
            <person name="De Roo V."/>
            <person name="Verleysen Y."/>
            <person name="Kovacs B."/>
            <person name="De Vleeschouwer M."/>
            <person name="Muangkaew P."/>
            <person name="Girard L."/>
            <person name="Hofte M."/>
            <person name="De Mot R."/>
            <person name="Madder A."/>
            <person name="Geudens N."/>
            <person name="Martins J.C."/>
        </authorList>
    </citation>
    <scope>NUCLEOTIDE SEQUENCE</scope>
    <source>
        <strain evidence="2">COR51</strain>
    </source>
</reference>
<accession>A0ABT2V630</accession>
<dbReference type="Proteomes" id="UP001139994">
    <property type="component" value="Unassembled WGS sequence"/>
</dbReference>
<feature type="region of interest" description="Disordered" evidence="1">
    <location>
        <begin position="1"/>
        <end position="46"/>
    </location>
</feature>
<protein>
    <recommendedName>
        <fullName evidence="4">DUF3077 domain-containing protein</fullName>
    </recommendedName>
</protein>
<proteinExistence type="predicted"/>
<evidence type="ECO:0000313" key="2">
    <source>
        <dbReference type="EMBL" id="MCU7237128.1"/>
    </source>
</evidence>
<gene>
    <name evidence="2" type="ORF">OC929_03625</name>
</gene>
<evidence type="ECO:0000313" key="3">
    <source>
        <dbReference type="Proteomes" id="UP001139994"/>
    </source>
</evidence>